<comment type="caution">
    <text evidence="2">The sequence shown here is derived from an EMBL/GenBank/DDBJ whole genome shotgun (WGS) entry which is preliminary data.</text>
</comment>
<protein>
    <submittedName>
        <fullName evidence="2">RidA family protein</fullName>
    </submittedName>
</protein>
<dbReference type="SUPFAM" id="SSF55298">
    <property type="entry name" value="YjgF-like"/>
    <property type="match status" value="1"/>
</dbReference>
<evidence type="ECO:0000313" key="3">
    <source>
        <dbReference type="Proteomes" id="UP000286801"/>
    </source>
</evidence>
<name>A0A432GEM1_9DELT</name>
<accession>A0A432GEM1</accession>
<dbReference type="Proteomes" id="UP000286801">
    <property type="component" value="Unassembled WGS sequence"/>
</dbReference>
<organism evidence="2 3">
    <name type="scientific">SAR324 cluster bacterium</name>
    <dbReference type="NCBI Taxonomy" id="2024889"/>
    <lineage>
        <taxon>Bacteria</taxon>
        <taxon>Deltaproteobacteria</taxon>
        <taxon>SAR324 cluster</taxon>
    </lineage>
</organism>
<dbReference type="EMBL" id="QNZL01000014">
    <property type="protein sequence ID" value="RTZ81721.1"/>
    <property type="molecule type" value="Genomic_DNA"/>
</dbReference>
<dbReference type="InterPro" id="IPR006175">
    <property type="entry name" value="YjgF/YER057c/UK114"/>
</dbReference>
<gene>
    <name evidence="2" type="ORF">DSY97_00435</name>
</gene>
<dbReference type="PROSITE" id="PS01094">
    <property type="entry name" value="UPF0076"/>
    <property type="match status" value="1"/>
</dbReference>
<dbReference type="Pfam" id="PF01042">
    <property type="entry name" value="Ribonuc_L-PSP"/>
    <property type="match status" value="1"/>
</dbReference>
<dbReference type="InterPro" id="IPR035709">
    <property type="entry name" value="YoaB-like"/>
</dbReference>
<dbReference type="PANTHER" id="PTHR47328:SF1">
    <property type="entry name" value="RUTC FAMILY PROTEIN YOAB"/>
    <property type="match status" value="1"/>
</dbReference>
<dbReference type="Gene3D" id="3.30.1330.40">
    <property type="entry name" value="RutC-like"/>
    <property type="match status" value="1"/>
</dbReference>
<sequence length="117" mass="12407">MSLKRIQVGDRMSQAVIFNGTVTTAGQVALGAPGEPAKEQTENILATIDKLLAEAGTDKSKAMSATIWLSNMDDFAAMNEVWDAWVSPGNTPTRACVESKLAAPQFIVEIAIVAAIE</sequence>
<evidence type="ECO:0000313" key="2">
    <source>
        <dbReference type="EMBL" id="RTZ81721.1"/>
    </source>
</evidence>
<dbReference type="PANTHER" id="PTHR47328">
    <property type="match status" value="1"/>
</dbReference>
<reference evidence="2 3" key="1">
    <citation type="submission" date="2018-06" db="EMBL/GenBank/DDBJ databases">
        <title>Combined omics and stable isotope probing to characterize newly discovered Mariana Back-Arc vent microbial communities.</title>
        <authorList>
            <person name="Trembath-Reichert E."/>
            <person name="Huber J.A."/>
        </authorList>
    </citation>
    <scope>NUCLEOTIDE SEQUENCE [LARGE SCALE GENOMIC DNA]</scope>
    <source>
        <strain evidence="2">MAG 63_1</strain>
    </source>
</reference>
<dbReference type="AlphaFoldDB" id="A0A432GEM1"/>
<evidence type="ECO:0000256" key="1">
    <source>
        <dbReference type="ARBA" id="ARBA00010552"/>
    </source>
</evidence>
<proteinExistence type="inferred from homology"/>
<dbReference type="InterPro" id="IPR035959">
    <property type="entry name" value="RutC-like_sf"/>
</dbReference>
<dbReference type="CDD" id="cd06150">
    <property type="entry name" value="YjgF_YER057c_UK114_like_2"/>
    <property type="match status" value="1"/>
</dbReference>
<dbReference type="InterPro" id="IPR019897">
    <property type="entry name" value="RidA_CS"/>
</dbReference>
<comment type="similarity">
    <text evidence="1">Belongs to the RutC family.</text>
</comment>